<dbReference type="GO" id="GO:0006231">
    <property type="term" value="P:dTMP biosynthetic process"/>
    <property type="evidence" value="ECO:0007669"/>
    <property type="project" value="TreeGrafter"/>
</dbReference>
<dbReference type="InterPro" id="IPR023451">
    <property type="entry name" value="Thymidate_synth/dCMP_Mease_dom"/>
</dbReference>
<organism evidence="4 5">
    <name type="scientific">Halonatronomonas betaini</name>
    <dbReference type="NCBI Taxonomy" id="2778430"/>
    <lineage>
        <taxon>Bacteria</taxon>
        <taxon>Bacillati</taxon>
        <taxon>Bacillota</taxon>
        <taxon>Clostridia</taxon>
        <taxon>Halanaerobiales</taxon>
        <taxon>Halarsenatibacteraceae</taxon>
        <taxon>Halonatronomonas</taxon>
    </lineage>
</organism>
<accession>A0A931F978</accession>
<sequence length="259" mass="29914">MEYKLIEGQTFPEVWEKALKICWESGVEIRTDYEDETDPPSKDITAMLVVKEPEREPKYHRAGFPMGIGDLLDYVNGIKDGLMKTNQSDPVEDSYTNRLISYQDSYGEKSAESNSPDGTKEGVNQIEYVIEELKRAGYSKKAQATLWNPKIDPGRNKLSPDLIRLWFRIVDDKLNMNLYMCSNDLFKANFSNMLGFFTIQQYVADKLAIPIGSYCHIVDSLHINGAYYEEVKTTLKQLESRDWDEKTWSSEDINKFQQI</sequence>
<name>A0A931F978_9FIRM</name>
<dbReference type="GO" id="GO:0032259">
    <property type="term" value="P:methylation"/>
    <property type="evidence" value="ECO:0007669"/>
    <property type="project" value="UniProtKB-KW"/>
</dbReference>
<proteinExistence type="predicted"/>
<evidence type="ECO:0000259" key="3">
    <source>
        <dbReference type="Pfam" id="PF00303"/>
    </source>
</evidence>
<dbReference type="Gene3D" id="3.30.572.10">
    <property type="entry name" value="Thymidylate synthase/dCMP hydroxymethylase domain"/>
    <property type="match status" value="1"/>
</dbReference>
<comment type="caution">
    <text evidence="4">The sequence shown here is derived from an EMBL/GenBank/DDBJ whole genome shotgun (WGS) entry which is preliminary data.</text>
</comment>
<dbReference type="RefSeq" id="WP_270452921.1">
    <property type="nucleotide sequence ID" value="NZ_JADPIE010000002.1"/>
</dbReference>
<gene>
    <name evidence="4" type="ORF">I0Q91_03530</name>
</gene>
<dbReference type="Pfam" id="PF00303">
    <property type="entry name" value="Thymidylat_synt"/>
    <property type="match status" value="1"/>
</dbReference>
<keyword evidence="1" id="KW-0489">Methyltransferase</keyword>
<dbReference type="AlphaFoldDB" id="A0A931F978"/>
<dbReference type="EMBL" id="JADPIE010000002">
    <property type="protein sequence ID" value="MBF8436139.1"/>
    <property type="molecule type" value="Genomic_DNA"/>
</dbReference>
<protein>
    <recommendedName>
        <fullName evidence="3">Thymidylate synthase/dCMP hydroxymethylase domain-containing protein</fullName>
    </recommendedName>
</protein>
<keyword evidence="5" id="KW-1185">Reference proteome</keyword>
<evidence type="ECO:0000313" key="4">
    <source>
        <dbReference type="EMBL" id="MBF8436139.1"/>
    </source>
</evidence>
<dbReference type="InterPro" id="IPR036926">
    <property type="entry name" value="Thymidate_synth/dCMP_Mease_sf"/>
</dbReference>
<dbReference type="PANTHER" id="PTHR11548:SF1">
    <property type="entry name" value="THYMIDYLATE SYNTHASE 1"/>
    <property type="match status" value="1"/>
</dbReference>
<evidence type="ECO:0000256" key="1">
    <source>
        <dbReference type="ARBA" id="ARBA00022603"/>
    </source>
</evidence>
<dbReference type="PANTHER" id="PTHR11548">
    <property type="entry name" value="THYMIDYLATE SYNTHASE 1"/>
    <property type="match status" value="1"/>
</dbReference>
<feature type="domain" description="Thymidylate synthase/dCMP hydroxymethylase" evidence="3">
    <location>
        <begin position="96"/>
        <end position="237"/>
    </location>
</feature>
<dbReference type="SUPFAM" id="SSF55831">
    <property type="entry name" value="Thymidylate synthase/dCMP hydroxymethylase"/>
    <property type="match status" value="1"/>
</dbReference>
<dbReference type="InterPro" id="IPR045097">
    <property type="entry name" value="Thymidate_synth/dCMP_Mease"/>
</dbReference>
<reference evidence="4" key="1">
    <citation type="submission" date="2020-11" db="EMBL/GenBank/DDBJ databases">
        <title>Halonatronomonas betainensis gen. nov., sp. nov. a novel haloalkaliphilic representative of the family Halanaerobiacae capable of betaine degradation.</title>
        <authorList>
            <person name="Boltyanskaya Y."/>
            <person name="Kevbrin V."/>
            <person name="Detkova E."/>
            <person name="Grouzdev D.S."/>
            <person name="Koziaeva V."/>
            <person name="Zhilina T."/>
        </authorList>
    </citation>
    <scope>NUCLEOTIDE SEQUENCE</scope>
    <source>
        <strain evidence="4">Z-7014</strain>
    </source>
</reference>
<dbReference type="Proteomes" id="UP000621436">
    <property type="component" value="Unassembled WGS sequence"/>
</dbReference>
<evidence type="ECO:0000313" key="5">
    <source>
        <dbReference type="Proteomes" id="UP000621436"/>
    </source>
</evidence>
<dbReference type="GO" id="GO:0005829">
    <property type="term" value="C:cytosol"/>
    <property type="evidence" value="ECO:0007669"/>
    <property type="project" value="TreeGrafter"/>
</dbReference>
<dbReference type="GO" id="GO:0004799">
    <property type="term" value="F:thymidylate synthase activity"/>
    <property type="evidence" value="ECO:0007669"/>
    <property type="project" value="TreeGrafter"/>
</dbReference>
<keyword evidence="2" id="KW-0808">Transferase</keyword>
<evidence type="ECO:0000256" key="2">
    <source>
        <dbReference type="ARBA" id="ARBA00022679"/>
    </source>
</evidence>